<name>A0A0E0NEV2_ORYRU</name>
<dbReference type="EnsemblPlants" id="ORUFI02G17210.1">
    <property type="protein sequence ID" value="ORUFI02G17210.1"/>
    <property type="gene ID" value="ORUFI02G17210"/>
</dbReference>
<evidence type="ECO:0000313" key="2">
    <source>
        <dbReference type="EnsemblPlants" id="ORUFI02G17210.1"/>
    </source>
</evidence>
<dbReference type="Proteomes" id="UP000008022">
    <property type="component" value="Unassembled WGS sequence"/>
</dbReference>
<dbReference type="AlphaFoldDB" id="A0A0E0NEV2"/>
<accession>A0A0E0NEV2</accession>
<sequence length="114" mass="12156">MAAVAGGGGEDVQGEPVLDAVLQVQAARVARRAARRSRPATPRRPPCRPTPACRSGTPAGGRRGPCAKGQLAHENEQISEHISDIPREICRQTFSKITGYNASLCKTGELEVPW</sequence>
<feature type="region of interest" description="Disordered" evidence="1">
    <location>
        <begin position="31"/>
        <end position="67"/>
    </location>
</feature>
<dbReference type="Gramene" id="ORUFI02G17210.1">
    <property type="protein sequence ID" value="ORUFI02G17210.1"/>
    <property type="gene ID" value="ORUFI02G17210"/>
</dbReference>
<reference evidence="2" key="2">
    <citation type="submission" date="2015-06" db="UniProtKB">
        <authorList>
            <consortium name="EnsemblPlants"/>
        </authorList>
    </citation>
    <scope>IDENTIFICATION</scope>
</reference>
<reference evidence="3" key="1">
    <citation type="submission" date="2013-06" db="EMBL/GenBank/DDBJ databases">
        <authorList>
            <person name="Zhao Q."/>
        </authorList>
    </citation>
    <scope>NUCLEOTIDE SEQUENCE</scope>
    <source>
        <strain evidence="3">cv. W1943</strain>
    </source>
</reference>
<evidence type="ECO:0000256" key="1">
    <source>
        <dbReference type="SAM" id="MobiDB-lite"/>
    </source>
</evidence>
<dbReference type="HOGENOM" id="CLU_2125143_0_0_1"/>
<keyword evidence="3" id="KW-1185">Reference proteome</keyword>
<protein>
    <submittedName>
        <fullName evidence="2">Uncharacterized protein</fullName>
    </submittedName>
</protein>
<organism evidence="2 3">
    <name type="scientific">Oryza rufipogon</name>
    <name type="common">Brownbeard rice</name>
    <name type="synonym">Asian wild rice</name>
    <dbReference type="NCBI Taxonomy" id="4529"/>
    <lineage>
        <taxon>Eukaryota</taxon>
        <taxon>Viridiplantae</taxon>
        <taxon>Streptophyta</taxon>
        <taxon>Embryophyta</taxon>
        <taxon>Tracheophyta</taxon>
        <taxon>Spermatophyta</taxon>
        <taxon>Magnoliopsida</taxon>
        <taxon>Liliopsida</taxon>
        <taxon>Poales</taxon>
        <taxon>Poaceae</taxon>
        <taxon>BOP clade</taxon>
        <taxon>Oryzoideae</taxon>
        <taxon>Oryzeae</taxon>
        <taxon>Oryzinae</taxon>
        <taxon>Oryza</taxon>
    </lineage>
</organism>
<evidence type="ECO:0000313" key="3">
    <source>
        <dbReference type="Proteomes" id="UP000008022"/>
    </source>
</evidence>
<proteinExistence type="predicted"/>